<comment type="caution">
    <text evidence="3">The sequence shown here is derived from an EMBL/GenBank/DDBJ whole genome shotgun (WGS) entry which is preliminary data.</text>
</comment>
<feature type="region of interest" description="Disordered" evidence="1">
    <location>
        <begin position="1"/>
        <end position="27"/>
    </location>
</feature>
<sequence>MTYGADGHPPPQAQYPAYPPQGYPPPGYPQPGYYPPPGYYPQPGYGYYPPPAPQALKPGIVSLRPLTMSDIFNGAVSYVRLNPKAALGLTAIVVIIAQAIALLIQIGPITSLGSLDPETVNATGGLGVSDPAFIGLMLSSMAGAATTTIAAIVLSGLLTVVVGRSVFGAKITAGEAWHRARGRLLPLLGFTALEVLAVTVLVGIAAGLTALMYYVAGIGAAVAVGLLLLLGVAALTIWGVTLLIFAPVAIVLERAGLVDAVTRSLALVRKDFWRVLGIWLLGTLVASVIAGTVSVPFSLVGQLMLMAGASTTGTVVASVLISIGGAIGQIITAPFTAGVVVLLYTDRRIRAEAFDLVLQSGATNRTADSGEAIDQLWLTPPQP</sequence>
<dbReference type="RefSeq" id="WP_255063531.1">
    <property type="nucleotide sequence ID" value="NZ_JANDBD010000012.1"/>
</dbReference>
<evidence type="ECO:0000256" key="2">
    <source>
        <dbReference type="SAM" id="Phobius"/>
    </source>
</evidence>
<keyword evidence="2" id="KW-0812">Transmembrane</keyword>
<feature type="transmembrane region" description="Helical" evidence="2">
    <location>
        <begin position="132"/>
        <end position="163"/>
    </location>
</feature>
<accession>A0ABT1MBC1</accession>
<dbReference type="EMBL" id="JANDBD010000012">
    <property type="protein sequence ID" value="MCP9275687.1"/>
    <property type="molecule type" value="Genomic_DNA"/>
</dbReference>
<reference evidence="3 4" key="1">
    <citation type="submission" date="2022-06" db="EMBL/GenBank/DDBJ databases">
        <title>Mycolicibacterium sp. CAU 1645 isolated from seawater.</title>
        <authorList>
            <person name="Kim W."/>
        </authorList>
    </citation>
    <scope>NUCLEOTIDE SEQUENCE [LARGE SCALE GENOMIC DNA]</scope>
    <source>
        <strain evidence="3 4">CAU 1645</strain>
    </source>
</reference>
<protein>
    <recommendedName>
        <fullName evidence="5">Glycerophosphoryl diester phosphodiesterase membrane domain-containing protein</fullName>
    </recommendedName>
</protein>
<feature type="transmembrane region" description="Helical" evidence="2">
    <location>
        <begin position="220"/>
        <end position="252"/>
    </location>
</feature>
<keyword evidence="2" id="KW-1133">Transmembrane helix</keyword>
<name>A0ABT1MBC1_9MYCO</name>
<feature type="compositionally biased region" description="Pro residues" evidence="1">
    <location>
        <begin position="8"/>
        <end position="27"/>
    </location>
</feature>
<keyword evidence="4" id="KW-1185">Reference proteome</keyword>
<keyword evidence="2" id="KW-0472">Membrane</keyword>
<gene>
    <name evidence="3" type="ORF">NM203_26205</name>
</gene>
<evidence type="ECO:0008006" key="5">
    <source>
        <dbReference type="Google" id="ProtNLM"/>
    </source>
</evidence>
<proteinExistence type="predicted"/>
<feature type="transmembrane region" description="Helical" evidence="2">
    <location>
        <begin position="86"/>
        <end position="112"/>
    </location>
</feature>
<feature type="transmembrane region" description="Helical" evidence="2">
    <location>
        <begin position="272"/>
        <end position="295"/>
    </location>
</feature>
<feature type="transmembrane region" description="Helical" evidence="2">
    <location>
        <begin position="184"/>
        <end position="214"/>
    </location>
</feature>
<evidence type="ECO:0000313" key="3">
    <source>
        <dbReference type="EMBL" id="MCP9275687.1"/>
    </source>
</evidence>
<evidence type="ECO:0000313" key="4">
    <source>
        <dbReference type="Proteomes" id="UP001651690"/>
    </source>
</evidence>
<dbReference type="Proteomes" id="UP001651690">
    <property type="component" value="Unassembled WGS sequence"/>
</dbReference>
<evidence type="ECO:0000256" key="1">
    <source>
        <dbReference type="SAM" id="MobiDB-lite"/>
    </source>
</evidence>
<feature type="transmembrane region" description="Helical" evidence="2">
    <location>
        <begin position="315"/>
        <end position="344"/>
    </location>
</feature>
<organism evidence="3 4">
    <name type="scientific">Mycolicibacterium arenosum</name>
    <dbReference type="NCBI Taxonomy" id="2952157"/>
    <lineage>
        <taxon>Bacteria</taxon>
        <taxon>Bacillati</taxon>
        <taxon>Actinomycetota</taxon>
        <taxon>Actinomycetes</taxon>
        <taxon>Mycobacteriales</taxon>
        <taxon>Mycobacteriaceae</taxon>
        <taxon>Mycolicibacterium</taxon>
    </lineage>
</organism>